<evidence type="ECO:0000256" key="2">
    <source>
        <dbReference type="ARBA" id="ARBA00023002"/>
    </source>
</evidence>
<dbReference type="Proteomes" id="UP000297447">
    <property type="component" value="Unassembled WGS sequence"/>
</dbReference>
<dbReference type="EMBL" id="SOHE01000078">
    <property type="protein sequence ID" value="TFD46001.1"/>
    <property type="molecule type" value="Genomic_DNA"/>
</dbReference>
<dbReference type="InterPro" id="IPR002563">
    <property type="entry name" value="Flavin_Rdtase-like_dom"/>
</dbReference>
<dbReference type="PANTHER" id="PTHR30466">
    <property type="entry name" value="FLAVIN REDUCTASE"/>
    <property type="match status" value="1"/>
</dbReference>
<evidence type="ECO:0000259" key="3">
    <source>
        <dbReference type="PROSITE" id="PS51078"/>
    </source>
</evidence>
<name>A0A4V3IQH3_9MICO</name>
<dbReference type="Gene3D" id="3.30.450.40">
    <property type="match status" value="1"/>
</dbReference>
<dbReference type="PROSITE" id="PS51078">
    <property type="entry name" value="ICLR_ED"/>
    <property type="match status" value="1"/>
</dbReference>
<dbReference type="InterPro" id="IPR050268">
    <property type="entry name" value="NADH-dep_flavin_reductase"/>
</dbReference>
<dbReference type="GO" id="GO:0010181">
    <property type="term" value="F:FMN binding"/>
    <property type="evidence" value="ECO:0007669"/>
    <property type="project" value="InterPro"/>
</dbReference>
<dbReference type="GO" id="GO:0042602">
    <property type="term" value="F:riboflavin reductase (NADPH) activity"/>
    <property type="evidence" value="ECO:0007669"/>
    <property type="project" value="TreeGrafter"/>
</dbReference>
<accession>A0A4V3IQH3</accession>
<protein>
    <submittedName>
        <fullName evidence="4">Flavin reductase</fullName>
    </submittedName>
</protein>
<dbReference type="SMART" id="SM00903">
    <property type="entry name" value="Flavin_Reduct"/>
    <property type="match status" value="1"/>
</dbReference>
<sequence length="403" mass="43318">MDARHFRTVLGHFPTGVVAVTSLNSDGNPIGMTVGSFTSVSLDPPLVAFLPDKRSSTFPRIRESGRFCVNILSAAQEGVCRQLARKQDEKFTAIDWTMSPARTPRIADSIGWIECEIDSVIDAGDHDIVIGKVLALDVHVLHSPLIFFQGGYGRFASTSLTAPAEADLFHPLRIVDQARTEMGAAAGELNAEVCASIVIGDQLVLIGSSVANSLGTAPHIRLGQRMPFAPPLALPLIAWKDDATIESWVASAGPGVDRALVRNALDRVRSRGWSLVLRSDQQMRFERAVSALPLRNATREQSDELTAAAGELVLDGYEPAELDGDQQYHVRVISVPVFDESGDVVLLLSLYQLPRLLSGHDVNRYVSRLILAAERVTATIGGTAPVHEPTPAAAAVSRTAVPA</sequence>
<proteinExistence type="inferred from homology"/>
<evidence type="ECO:0000256" key="1">
    <source>
        <dbReference type="ARBA" id="ARBA00008898"/>
    </source>
</evidence>
<dbReference type="OrthoDB" id="9792858at2"/>
<dbReference type="InterPro" id="IPR029016">
    <property type="entry name" value="GAF-like_dom_sf"/>
</dbReference>
<comment type="similarity">
    <text evidence="1">Belongs to the non-flavoprotein flavin reductase family.</text>
</comment>
<gene>
    <name evidence="4" type="ORF">E3T55_17775</name>
</gene>
<dbReference type="Gene3D" id="2.30.110.10">
    <property type="entry name" value="Electron Transport, Fmn-binding Protein, Chain A"/>
    <property type="match status" value="1"/>
</dbReference>
<dbReference type="Pfam" id="PF01613">
    <property type="entry name" value="Flavin_Reduct"/>
    <property type="match status" value="1"/>
</dbReference>
<keyword evidence="5" id="KW-1185">Reference proteome</keyword>
<dbReference type="AlphaFoldDB" id="A0A4V3IQH3"/>
<reference evidence="4 5" key="1">
    <citation type="submission" date="2019-03" db="EMBL/GenBank/DDBJ databases">
        <title>Genomics of glacier-inhabiting Cryobacterium strains.</title>
        <authorList>
            <person name="Liu Q."/>
            <person name="Xin Y.-H."/>
        </authorList>
    </citation>
    <scope>NUCLEOTIDE SEQUENCE [LARGE SCALE GENOMIC DNA]</scope>
    <source>
        <strain evidence="4 5">Hh14</strain>
    </source>
</reference>
<feature type="domain" description="IclR-ED" evidence="3">
    <location>
        <begin position="160"/>
        <end position="382"/>
    </location>
</feature>
<keyword evidence="2" id="KW-0560">Oxidoreductase</keyword>
<organism evidence="4 5">
    <name type="scientific">Cryobacterium frigoriphilum</name>
    <dbReference type="NCBI Taxonomy" id="1259150"/>
    <lineage>
        <taxon>Bacteria</taxon>
        <taxon>Bacillati</taxon>
        <taxon>Actinomycetota</taxon>
        <taxon>Actinomycetes</taxon>
        <taxon>Micrococcales</taxon>
        <taxon>Microbacteriaceae</taxon>
        <taxon>Cryobacterium</taxon>
    </lineage>
</organism>
<dbReference type="InterPro" id="IPR012349">
    <property type="entry name" value="Split_barrel_FMN-bd"/>
</dbReference>
<comment type="caution">
    <text evidence="4">The sequence shown here is derived from an EMBL/GenBank/DDBJ whole genome shotgun (WGS) entry which is preliminary data.</text>
</comment>
<dbReference type="SUPFAM" id="SSF55781">
    <property type="entry name" value="GAF domain-like"/>
    <property type="match status" value="1"/>
</dbReference>
<dbReference type="SUPFAM" id="SSF50475">
    <property type="entry name" value="FMN-binding split barrel"/>
    <property type="match status" value="1"/>
</dbReference>
<evidence type="ECO:0000313" key="5">
    <source>
        <dbReference type="Proteomes" id="UP000297447"/>
    </source>
</evidence>
<dbReference type="InterPro" id="IPR014757">
    <property type="entry name" value="Tscrpt_reg_IclR_C"/>
</dbReference>
<evidence type="ECO:0000313" key="4">
    <source>
        <dbReference type="EMBL" id="TFD46001.1"/>
    </source>
</evidence>
<dbReference type="PANTHER" id="PTHR30466:SF11">
    <property type="entry name" value="FLAVIN-DEPENDENT MONOOXYGENASE, REDUCTASE SUBUNIT HSAB"/>
    <property type="match status" value="1"/>
</dbReference>